<evidence type="ECO:0000256" key="1">
    <source>
        <dbReference type="ARBA" id="ARBA00005218"/>
    </source>
</evidence>
<dbReference type="PANTHER" id="PTHR43323">
    <property type="entry name" value="3-HYDROXY-3-METHYLGLUTARYL COENZYME A SYNTHASE"/>
    <property type="match status" value="1"/>
</dbReference>
<keyword evidence="4 11" id="KW-0808">Transferase</keyword>
<dbReference type="GO" id="GO:0016126">
    <property type="term" value="P:sterol biosynthetic process"/>
    <property type="evidence" value="ECO:0007669"/>
    <property type="project" value="UniProtKB-KW"/>
</dbReference>
<accession>A0A1B6EG97</accession>
<proteinExistence type="inferred from homology"/>
<protein>
    <recommendedName>
        <fullName evidence="3 11">Hydroxymethylglutaryl-CoA synthase</fullName>
        <shortName evidence="11">HMG-CoA synthase</shortName>
        <ecNumber evidence="3 11">2.3.3.10</ecNumber>
    </recommendedName>
    <alternativeName>
        <fullName evidence="11">3-hydroxy-3-methylglutaryl coenzyme A synthase</fullName>
    </alternativeName>
</protein>
<keyword evidence="11" id="KW-0443">Lipid metabolism</keyword>
<dbReference type="UniPathway" id="UPA00058">
    <property type="reaction ID" value="UER00102"/>
</dbReference>
<dbReference type="Pfam" id="PF08540">
    <property type="entry name" value="HMG_CoA_synt_C"/>
    <property type="match status" value="1"/>
</dbReference>
<feature type="active site" description="Proton donor/acceptor" evidence="9">
    <location>
        <position position="273"/>
    </location>
</feature>
<evidence type="ECO:0000256" key="11">
    <source>
        <dbReference type="RuleBase" id="RU364071"/>
    </source>
</evidence>
<gene>
    <name evidence="14" type="ORF">g.7562</name>
</gene>
<dbReference type="InterPro" id="IPR013528">
    <property type="entry name" value="HMG_CoA_synth_N"/>
</dbReference>
<keyword evidence="11" id="KW-1207">Sterol metabolism</keyword>
<evidence type="ECO:0000256" key="6">
    <source>
        <dbReference type="ARBA" id="ARBA00023011"/>
    </source>
</evidence>
<dbReference type="Pfam" id="PF01154">
    <property type="entry name" value="HMG_CoA_synt_N"/>
    <property type="match status" value="1"/>
</dbReference>
<evidence type="ECO:0000256" key="2">
    <source>
        <dbReference type="ARBA" id="ARBA00007061"/>
    </source>
</evidence>
<comment type="function">
    <text evidence="11">Catalyzes the condensation of acetyl-CoA with acetoacetyl-CoA to form HMG-CoA.</text>
</comment>
<dbReference type="EMBL" id="GEDC01000341">
    <property type="protein sequence ID" value="JAS36957.1"/>
    <property type="molecule type" value="Transcribed_RNA"/>
</dbReference>
<evidence type="ECO:0000259" key="13">
    <source>
        <dbReference type="Pfam" id="PF08540"/>
    </source>
</evidence>
<name>A0A1B6EG97_9HEMI</name>
<comment type="function">
    <text evidence="8">This enzyme condenses acetyl-CoA with acetoacetyl-CoA to form HMG-CoA, which is the substrate for HMG-CoA reductase.</text>
</comment>
<comment type="catalytic activity">
    <reaction evidence="7">
        <text>acetoacetyl-CoA + acetyl-CoA + H2O = (3S)-3-hydroxy-3-methylglutaryl-CoA + CoA + H(+)</text>
        <dbReference type="Rhea" id="RHEA:10188"/>
        <dbReference type="ChEBI" id="CHEBI:15377"/>
        <dbReference type="ChEBI" id="CHEBI:15378"/>
        <dbReference type="ChEBI" id="CHEBI:43074"/>
        <dbReference type="ChEBI" id="CHEBI:57286"/>
        <dbReference type="ChEBI" id="CHEBI:57287"/>
        <dbReference type="ChEBI" id="CHEBI:57288"/>
        <dbReference type="EC" id="2.3.3.10"/>
    </reaction>
    <physiologicalReaction direction="left-to-right" evidence="7">
        <dbReference type="Rhea" id="RHEA:10189"/>
    </physiologicalReaction>
</comment>
<dbReference type="FunFam" id="3.40.47.10:FF:000008">
    <property type="entry name" value="3-hydroxy-3-methylglutaryl coenzyme A synthase"/>
    <property type="match status" value="1"/>
</dbReference>
<dbReference type="Gene3D" id="3.40.47.10">
    <property type="match status" value="1"/>
</dbReference>
<dbReference type="CDD" id="cd00827">
    <property type="entry name" value="init_cond_enzymes"/>
    <property type="match status" value="1"/>
</dbReference>
<evidence type="ECO:0000259" key="12">
    <source>
        <dbReference type="Pfam" id="PF01154"/>
    </source>
</evidence>
<feature type="active site" description="Acyl-thioester intermediate" evidence="9">
    <location>
        <position position="137"/>
    </location>
</feature>
<comment type="similarity">
    <text evidence="2 11">Belongs to the thiolase-like superfamily. HMG-CoA synthase family.</text>
</comment>
<organism evidence="14">
    <name type="scientific">Clastoptera arizonana</name>
    <name type="common">Arizona spittle bug</name>
    <dbReference type="NCBI Taxonomy" id="38151"/>
    <lineage>
        <taxon>Eukaryota</taxon>
        <taxon>Metazoa</taxon>
        <taxon>Ecdysozoa</taxon>
        <taxon>Arthropoda</taxon>
        <taxon>Hexapoda</taxon>
        <taxon>Insecta</taxon>
        <taxon>Pterygota</taxon>
        <taxon>Neoptera</taxon>
        <taxon>Paraneoptera</taxon>
        <taxon>Hemiptera</taxon>
        <taxon>Auchenorrhyncha</taxon>
        <taxon>Cercopoidea</taxon>
        <taxon>Clastopteridae</taxon>
        <taxon>Clastoptera</taxon>
    </lineage>
</organism>
<feature type="binding site" evidence="10">
    <location>
        <position position="278"/>
    </location>
    <ligand>
        <name>CoA</name>
        <dbReference type="ChEBI" id="CHEBI:57287"/>
    </ligand>
</feature>
<dbReference type="AlphaFoldDB" id="A0A1B6EG97"/>
<reference evidence="14" key="1">
    <citation type="submission" date="2015-12" db="EMBL/GenBank/DDBJ databases">
        <title>De novo transcriptome assembly of four potential Pierce s Disease insect vectors from Arizona vineyards.</title>
        <authorList>
            <person name="Tassone E.E."/>
        </authorList>
    </citation>
    <scope>NUCLEOTIDE SEQUENCE</scope>
</reference>
<feature type="domain" description="Hydroxymethylglutaryl-coenzyme A synthase N-terminal" evidence="12">
    <location>
        <begin position="22"/>
        <end position="194"/>
    </location>
</feature>
<dbReference type="PROSITE" id="PS01226">
    <property type="entry name" value="HMG_COA_SYNTHASE"/>
    <property type="match status" value="1"/>
</dbReference>
<sequence>MKLQINQSPECVMNNLSMGSPPENVGIIALELIFPSLCIDQTELEKFDGVSAGKYTIGLGQSKMGFCTDREDINSLCLTALARLVEKNNLRYEDIGHLEVGTETIIDKSKSVKTVLMQLFEKSGNHDVEGIDTTNACYGGTAALLNAVSWIESRSWDGRFAVVIAGDIAVYAAGSARPTGGAGAVAMLIGPNAPLVFESGLRASYMDHAYDFFKPNLSSSYPTVDGKLSIQCFLKSLDNCYQLYCKKAKKRSNIEVESNNSVGINSLDAMLFHSPYCKLVQKSLARLVFNDFINTSKENVTELFPNLEKFIGVQLEETYFDRDVEKSFMEFSKDIFKQKTHPSLFIANLVGNMYTPSLYAGLVSYIINTPISDLPGKRIGLFSYGSGLASTMYSLKIRNEGLQNLVVNLSHIKTFLNKRHVISPQEFNELMEANEVNSHKSSYEPISSIEFLFPGTYYLEKIEGYRRTYGRVPLNNE</sequence>
<evidence type="ECO:0000256" key="8">
    <source>
        <dbReference type="ARBA" id="ARBA00056639"/>
    </source>
</evidence>
<evidence type="ECO:0000256" key="9">
    <source>
        <dbReference type="PIRSR" id="PIRSR610122-1"/>
    </source>
</evidence>
<dbReference type="GO" id="GO:0006084">
    <property type="term" value="P:acetyl-CoA metabolic process"/>
    <property type="evidence" value="ECO:0007669"/>
    <property type="project" value="InterPro"/>
</dbReference>
<dbReference type="GO" id="GO:0004421">
    <property type="term" value="F:hydroxymethylglutaryl-CoA synthase activity"/>
    <property type="evidence" value="ECO:0007669"/>
    <property type="project" value="UniProtKB-EC"/>
</dbReference>
<feature type="domain" description="Hydroxymethylglutaryl-coenzyme A synthase C-terminal" evidence="13">
    <location>
        <begin position="195"/>
        <end position="471"/>
    </location>
</feature>
<dbReference type="NCBIfam" id="TIGR01833">
    <property type="entry name" value="HMG-CoA-S_euk"/>
    <property type="match status" value="1"/>
</dbReference>
<dbReference type="InterPro" id="IPR013746">
    <property type="entry name" value="HMG_CoA_synt_C_dom"/>
</dbReference>
<feature type="active site" description="Proton donor/acceptor" evidence="9">
    <location>
        <position position="103"/>
    </location>
</feature>
<comment type="pathway">
    <text evidence="1 11">Metabolic intermediate biosynthesis; (R)-mevalonate biosynthesis; (R)-mevalonate from acetyl-CoA: step 2/3.</text>
</comment>
<dbReference type="GO" id="GO:0010142">
    <property type="term" value="P:farnesyl diphosphate biosynthetic process, mevalonate pathway"/>
    <property type="evidence" value="ECO:0007669"/>
    <property type="project" value="InterPro"/>
</dbReference>
<dbReference type="InterPro" id="IPR000590">
    <property type="entry name" value="HMG_CoA_synt_AS"/>
</dbReference>
<evidence type="ECO:0000256" key="10">
    <source>
        <dbReference type="PIRSR" id="PIRSR610122-2"/>
    </source>
</evidence>
<keyword evidence="5 11" id="KW-0752">Steroid biosynthesis</keyword>
<evidence type="ECO:0000256" key="5">
    <source>
        <dbReference type="ARBA" id="ARBA00022955"/>
    </source>
</evidence>
<feature type="binding site" evidence="10">
    <location>
        <position position="282"/>
    </location>
    <ligand>
        <name>CoA</name>
        <dbReference type="ChEBI" id="CHEBI:57287"/>
    </ligand>
</feature>
<evidence type="ECO:0000256" key="4">
    <source>
        <dbReference type="ARBA" id="ARBA00022679"/>
    </source>
</evidence>
<dbReference type="InterPro" id="IPR016039">
    <property type="entry name" value="Thiolase-like"/>
</dbReference>
<feature type="binding site" evidence="10">
    <location>
        <position position="229"/>
    </location>
    <ligand>
        <name>CoA</name>
        <dbReference type="ChEBI" id="CHEBI:57287"/>
    </ligand>
</feature>
<keyword evidence="11" id="KW-0753">Steroid metabolism</keyword>
<evidence type="ECO:0000313" key="14">
    <source>
        <dbReference type="EMBL" id="JAS36957.1"/>
    </source>
</evidence>
<evidence type="ECO:0000256" key="7">
    <source>
        <dbReference type="ARBA" id="ARBA00049887"/>
    </source>
</evidence>
<dbReference type="EC" id="2.3.3.10" evidence="3 11"/>
<keyword evidence="11" id="KW-0444">Lipid biosynthesis</keyword>
<evidence type="ECO:0000256" key="3">
    <source>
        <dbReference type="ARBA" id="ARBA00012978"/>
    </source>
</evidence>
<dbReference type="SUPFAM" id="SSF53901">
    <property type="entry name" value="Thiolase-like"/>
    <property type="match status" value="2"/>
</dbReference>
<dbReference type="PANTHER" id="PTHR43323:SF2">
    <property type="entry name" value="HYDROXYMETHYLGLUTARYL-COA SYNTHASE"/>
    <property type="match status" value="1"/>
</dbReference>
<keyword evidence="6 11" id="KW-0756">Sterol biosynthesis</keyword>
<dbReference type="InterPro" id="IPR010122">
    <property type="entry name" value="HMG_CoA_synthase_euk"/>
</dbReference>